<comment type="caution">
    <text evidence="23">The sequence shown here is derived from an EMBL/GenBank/DDBJ whole genome shotgun (WGS) entry which is preliminary data.</text>
</comment>
<keyword evidence="17" id="KW-0057">Aromatic amino acid biosynthesis</keyword>
<comment type="pathway">
    <text evidence="7">Metabolic intermediate biosynthesis; chorismate biosynthesis; chorismate from D-erythrose 4-phosphate and phosphoenolpyruvate: step 2/7.</text>
</comment>
<dbReference type="InterPro" id="IPR056179">
    <property type="entry name" value="DHQS_C"/>
</dbReference>
<keyword evidence="12" id="KW-0028">Amino-acid biosynthesis</keyword>
<dbReference type="PIRSF" id="PIRSF001455">
    <property type="entry name" value="DHQ_synth"/>
    <property type="match status" value="1"/>
</dbReference>
<gene>
    <name evidence="23" type="primary">aroB</name>
    <name evidence="23" type="ORF">DNU06_00935</name>
</gene>
<evidence type="ECO:0000256" key="20">
    <source>
        <dbReference type="NCBIfam" id="TIGR01357"/>
    </source>
</evidence>
<organism evidence="23 24">
    <name type="scientific">Putridiphycobacter roseus</name>
    <dbReference type="NCBI Taxonomy" id="2219161"/>
    <lineage>
        <taxon>Bacteria</taxon>
        <taxon>Pseudomonadati</taxon>
        <taxon>Bacteroidota</taxon>
        <taxon>Flavobacteriia</taxon>
        <taxon>Flavobacteriales</taxon>
        <taxon>Crocinitomicaceae</taxon>
        <taxon>Putridiphycobacter</taxon>
    </lineage>
</organism>
<evidence type="ECO:0000256" key="9">
    <source>
        <dbReference type="ARBA" id="ARBA00013031"/>
    </source>
</evidence>
<reference evidence="23 24" key="1">
    <citation type="submission" date="2018-06" db="EMBL/GenBank/DDBJ databases">
        <title>The draft genome sequence of Crocinitomix sp. SM1701.</title>
        <authorList>
            <person name="Zhang X."/>
        </authorList>
    </citation>
    <scope>NUCLEOTIDE SEQUENCE [LARGE SCALE GENOMIC DNA]</scope>
    <source>
        <strain evidence="23 24">SM1701</strain>
    </source>
</reference>
<dbReference type="CDD" id="cd08195">
    <property type="entry name" value="DHQS"/>
    <property type="match status" value="1"/>
</dbReference>
<dbReference type="GO" id="GO:0009423">
    <property type="term" value="P:chorismate biosynthetic process"/>
    <property type="evidence" value="ECO:0007669"/>
    <property type="project" value="UniProtKB-UniRule"/>
</dbReference>
<dbReference type="PANTHER" id="PTHR43622:SF7">
    <property type="entry name" value="3-DEHYDROQUINATE SYNTHASE, CHLOROPLASTIC"/>
    <property type="match status" value="1"/>
</dbReference>
<dbReference type="InterPro" id="IPR016037">
    <property type="entry name" value="DHQ_synth_AroB"/>
</dbReference>
<dbReference type="AlphaFoldDB" id="A0A2W1N4B2"/>
<dbReference type="Pfam" id="PF24621">
    <property type="entry name" value="DHQS_C"/>
    <property type="match status" value="1"/>
</dbReference>
<sequence>MKNEMQTDKNAIYFGTESNEAIQEFLEKNYKQSKKIILTDDKVFGIWIENFITSIPALNDAEIIQIPEGEASKCMEIVVQVIETLSDYKISRADLLINFGGGMVSDIGGFIAAIYKRGIDFINIPTTLLSQVDASIGGKTGIDLGPLKNQIGVFTNAQKVFINSGYLSTLPHEAMLSGYAEMLKHGLIYSKRHWEELKKFNCTKTEGALPFIKDSVEIKQEIVRLDPLEQNIRKSLNFGHTIGHAIEGFLLVNEQPIQHGIAIAWGMYAEAFIAYKSNLLTKSEWEEISYIITDIYPPLNLDSSQQATLIKLMENDKKNKNGKIQFTLINTIGKGIIEQVVPRELILEALDEILN</sequence>
<evidence type="ECO:0000256" key="17">
    <source>
        <dbReference type="ARBA" id="ARBA00023141"/>
    </source>
</evidence>
<comment type="function">
    <text evidence="5">Catalyzes the conversion of 3-deoxy-D-arabino-heptulosonate 7-phosphate (DAHP) to dehydroquinate (DHQ).</text>
</comment>
<dbReference type="GO" id="GO:0005737">
    <property type="term" value="C:cytoplasm"/>
    <property type="evidence" value="ECO:0007669"/>
    <property type="project" value="UniProtKB-SubCell"/>
</dbReference>
<dbReference type="InterPro" id="IPR030963">
    <property type="entry name" value="DHQ_synth_fam"/>
</dbReference>
<evidence type="ECO:0000256" key="14">
    <source>
        <dbReference type="ARBA" id="ARBA00022741"/>
    </source>
</evidence>
<dbReference type="EC" id="4.2.3.4" evidence="9 20"/>
<comment type="cofactor">
    <cofactor evidence="3">
        <name>Co(2+)</name>
        <dbReference type="ChEBI" id="CHEBI:48828"/>
    </cofactor>
</comment>
<dbReference type="GO" id="GO:0009073">
    <property type="term" value="P:aromatic amino acid family biosynthetic process"/>
    <property type="evidence" value="ECO:0007669"/>
    <property type="project" value="UniProtKB-KW"/>
</dbReference>
<dbReference type="Gene3D" id="3.40.50.1970">
    <property type="match status" value="1"/>
</dbReference>
<dbReference type="GO" id="GO:0000166">
    <property type="term" value="F:nucleotide binding"/>
    <property type="evidence" value="ECO:0007669"/>
    <property type="project" value="UniProtKB-KW"/>
</dbReference>
<evidence type="ECO:0000256" key="4">
    <source>
        <dbReference type="ARBA" id="ARBA00001947"/>
    </source>
</evidence>
<evidence type="ECO:0000256" key="6">
    <source>
        <dbReference type="ARBA" id="ARBA00004496"/>
    </source>
</evidence>
<evidence type="ECO:0000256" key="18">
    <source>
        <dbReference type="ARBA" id="ARBA00023239"/>
    </source>
</evidence>
<evidence type="ECO:0000259" key="21">
    <source>
        <dbReference type="Pfam" id="PF01761"/>
    </source>
</evidence>
<evidence type="ECO:0000256" key="19">
    <source>
        <dbReference type="ARBA" id="ARBA00023285"/>
    </source>
</evidence>
<comment type="similarity">
    <text evidence="8">Belongs to the sugar phosphate cyclases superfamily. Dehydroquinate synthase family.</text>
</comment>
<evidence type="ECO:0000256" key="7">
    <source>
        <dbReference type="ARBA" id="ARBA00004661"/>
    </source>
</evidence>
<dbReference type="GO" id="GO:0046872">
    <property type="term" value="F:metal ion binding"/>
    <property type="evidence" value="ECO:0007669"/>
    <property type="project" value="UniProtKB-KW"/>
</dbReference>
<keyword evidence="24" id="KW-1185">Reference proteome</keyword>
<name>A0A2W1N4B2_9FLAO</name>
<evidence type="ECO:0000256" key="8">
    <source>
        <dbReference type="ARBA" id="ARBA00005412"/>
    </source>
</evidence>
<keyword evidence="15" id="KW-0862">Zinc</keyword>
<keyword evidence="16" id="KW-0520">NAD</keyword>
<evidence type="ECO:0000256" key="11">
    <source>
        <dbReference type="ARBA" id="ARBA00022490"/>
    </source>
</evidence>
<evidence type="ECO:0000256" key="5">
    <source>
        <dbReference type="ARBA" id="ARBA00003485"/>
    </source>
</evidence>
<evidence type="ECO:0000256" key="1">
    <source>
        <dbReference type="ARBA" id="ARBA00001393"/>
    </source>
</evidence>
<evidence type="ECO:0000256" key="13">
    <source>
        <dbReference type="ARBA" id="ARBA00022723"/>
    </source>
</evidence>
<dbReference type="Pfam" id="PF01761">
    <property type="entry name" value="DHQ_synthase"/>
    <property type="match status" value="1"/>
</dbReference>
<evidence type="ECO:0000313" key="24">
    <source>
        <dbReference type="Proteomes" id="UP000249248"/>
    </source>
</evidence>
<dbReference type="GO" id="GO:0008652">
    <property type="term" value="P:amino acid biosynthetic process"/>
    <property type="evidence" value="ECO:0007669"/>
    <property type="project" value="UniProtKB-KW"/>
</dbReference>
<protein>
    <recommendedName>
        <fullName evidence="10 20">3-dehydroquinate synthase</fullName>
        <ecNumber evidence="9 20">4.2.3.4</ecNumber>
    </recommendedName>
</protein>
<comment type="catalytic activity">
    <reaction evidence="1">
        <text>7-phospho-2-dehydro-3-deoxy-D-arabino-heptonate = 3-dehydroquinate + phosphate</text>
        <dbReference type="Rhea" id="RHEA:21968"/>
        <dbReference type="ChEBI" id="CHEBI:32364"/>
        <dbReference type="ChEBI" id="CHEBI:43474"/>
        <dbReference type="ChEBI" id="CHEBI:58394"/>
        <dbReference type="EC" id="4.2.3.4"/>
    </reaction>
</comment>
<accession>A0A2W1N4B2</accession>
<dbReference type="SUPFAM" id="SSF56796">
    <property type="entry name" value="Dehydroquinate synthase-like"/>
    <property type="match status" value="1"/>
</dbReference>
<proteinExistence type="inferred from homology"/>
<dbReference type="InterPro" id="IPR030960">
    <property type="entry name" value="DHQS/DOIS_N"/>
</dbReference>
<comment type="cofactor">
    <cofactor evidence="2">
        <name>NAD(+)</name>
        <dbReference type="ChEBI" id="CHEBI:57540"/>
    </cofactor>
</comment>
<dbReference type="InterPro" id="IPR050071">
    <property type="entry name" value="Dehydroquinate_synthase"/>
</dbReference>
<evidence type="ECO:0000256" key="15">
    <source>
        <dbReference type="ARBA" id="ARBA00022833"/>
    </source>
</evidence>
<keyword evidence="18" id="KW-0456">Lyase</keyword>
<dbReference type="EMBL" id="QKSB01000001">
    <property type="protein sequence ID" value="PZE18430.1"/>
    <property type="molecule type" value="Genomic_DNA"/>
</dbReference>
<evidence type="ECO:0000259" key="22">
    <source>
        <dbReference type="Pfam" id="PF24621"/>
    </source>
</evidence>
<evidence type="ECO:0000256" key="2">
    <source>
        <dbReference type="ARBA" id="ARBA00001911"/>
    </source>
</evidence>
<keyword evidence="14" id="KW-0547">Nucleotide-binding</keyword>
<keyword evidence="19" id="KW-0170">Cobalt</keyword>
<keyword evidence="13" id="KW-0479">Metal-binding</keyword>
<evidence type="ECO:0000256" key="10">
    <source>
        <dbReference type="ARBA" id="ARBA00017684"/>
    </source>
</evidence>
<feature type="domain" description="3-dehydroquinate synthase N-terminal" evidence="21">
    <location>
        <begin position="64"/>
        <end position="175"/>
    </location>
</feature>
<evidence type="ECO:0000313" key="23">
    <source>
        <dbReference type="EMBL" id="PZE18430.1"/>
    </source>
</evidence>
<dbReference type="Gene3D" id="1.20.1090.10">
    <property type="entry name" value="Dehydroquinate synthase-like - alpha domain"/>
    <property type="match status" value="1"/>
</dbReference>
<keyword evidence="11" id="KW-0963">Cytoplasm</keyword>
<evidence type="ECO:0000256" key="12">
    <source>
        <dbReference type="ARBA" id="ARBA00022605"/>
    </source>
</evidence>
<dbReference type="PANTHER" id="PTHR43622">
    <property type="entry name" value="3-DEHYDROQUINATE SYNTHASE"/>
    <property type="match status" value="1"/>
</dbReference>
<feature type="domain" description="3-dehydroquinate synthase C-terminal" evidence="22">
    <location>
        <begin position="178"/>
        <end position="319"/>
    </location>
</feature>
<dbReference type="GO" id="GO:0003856">
    <property type="term" value="F:3-dehydroquinate synthase activity"/>
    <property type="evidence" value="ECO:0007669"/>
    <property type="project" value="UniProtKB-UniRule"/>
</dbReference>
<comment type="cofactor">
    <cofactor evidence="4">
        <name>Zn(2+)</name>
        <dbReference type="ChEBI" id="CHEBI:29105"/>
    </cofactor>
</comment>
<dbReference type="FunFam" id="3.40.50.1970:FF:000007">
    <property type="entry name" value="Pentafunctional AROM polypeptide"/>
    <property type="match status" value="1"/>
</dbReference>
<evidence type="ECO:0000256" key="3">
    <source>
        <dbReference type="ARBA" id="ARBA00001941"/>
    </source>
</evidence>
<dbReference type="RefSeq" id="WP_111061330.1">
    <property type="nucleotide sequence ID" value="NZ_JBHUCU010000007.1"/>
</dbReference>
<comment type="subcellular location">
    <subcellularLocation>
        <location evidence="6">Cytoplasm</location>
    </subcellularLocation>
</comment>
<evidence type="ECO:0000256" key="16">
    <source>
        <dbReference type="ARBA" id="ARBA00023027"/>
    </source>
</evidence>
<dbReference type="Proteomes" id="UP000249248">
    <property type="component" value="Unassembled WGS sequence"/>
</dbReference>
<dbReference type="NCBIfam" id="TIGR01357">
    <property type="entry name" value="aroB"/>
    <property type="match status" value="1"/>
</dbReference>